<dbReference type="PIRSF" id="PIRSF000441">
    <property type="entry name" value="CysE"/>
    <property type="match status" value="1"/>
</dbReference>
<dbReference type="SUPFAM" id="SSF51161">
    <property type="entry name" value="Trimeric LpxA-like enzymes"/>
    <property type="match status" value="1"/>
</dbReference>
<proteinExistence type="inferred from homology"/>
<evidence type="ECO:0000256" key="5">
    <source>
        <dbReference type="ARBA" id="ARBA00023315"/>
    </source>
</evidence>
<dbReference type="OrthoDB" id="9812571at2"/>
<comment type="caution">
    <text evidence="6">The sequence shown here is derived from an EMBL/GenBank/DDBJ whole genome shotgun (WGS) entry which is preliminary data.</text>
</comment>
<sequence length="134" mass="14091">MKLYLLMHRLQTKSVPVLPQLISRVIRFLFSCDIPPTSKLAGSVELMHGGLGIVIHKNSIIGENTKIYQNVTIAGEDGNSPIIGNNVLIGAGAVILGNVTVGNNVKIGANAVVLSDIPQGCTAVGIPAKIVDRK</sequence>
<dbReference type="Proteomes" id="UP000441354">
    <property type="component" value="Unassembled WGS sequence"/>
</dbReference>
<dbReference type="InterPro" id="IPR018357">
    <property type="entry name" value="Hexapep_transf_CS"/>
</dbReference>
<dbReference type="Pfam" id="PF00132">
    <property type="entry name" value="Hexapep"/>
    <property type="match status" value="1"/>
</dbReference>
<dbReference type="InterPro" id="IPR001451">
    <property type="entry name" value="Hexapep"/>
</dbReference>
<keyword evidence="7" id="KW-1185">Reference proteome</keyword>
<dbReference type="PANTHER" id="PTHR42811">
    <property type="entry name" value="SERINE ACETYLTRANSFERASE"/>
    <property type="match status" value="1"/>
</dbReference>
<evidence type="ECO:0000256" key="4">
    <source>
        <dbReference type="ARBA" id="ARBA00022737"/>
    </source>
</evidence>
<dbReference type="GO" id="GO:0009001">
    <property type="term" value="F:serine O-acetyltransferase activity"/>
    <property type="evidence" value="ECO:0007669"/>
    <property type="project" value="InterPro"/>
</dbReference>
<dbReference type="EMBL" id="WBOT01000003">
    <property type="protein sequence ID" value="KAB2333035.1"/>
    <property type="molecule type" value="Genomic_DNA"/>
</dbReference>
<dbReference type="InterPro" id="IPR011004">
    <property type="entry name" value="Trimer_LpxA-like_sf"/>
</dbReference>
<dbReference type="PROSITE" id="PS00101">
    <property type="entry name" value="HEXAPEP_TRANSFERASES"/>
    <property type="match status" value="1"/>
</dbReference>
<keyword evidence="4" id="KW-0677">Repeat</keyword>
<gene>
    <name evidence="6" type="ORF">F7732_10945</name>
</gene>
<dbReference type="GO" id="GO:0005737">
    <property type="term" value="C:cytoplasm"/>
    <property type="evidence" value="ECO:0007669"/>
    <property type="project" value="InterPro"/>
</dbReference>
<evidence type="ECO:0000256" key="1">
    <source>
        <dbReference type="ARBA" id="ARBA00007274"/>
    </source>
</evidence>
<dbReference type="AlphaFoldDB" id="A0A7V7UVZ2"/>
<evidence type="ECO:0000313" key="6">
    <source>
        <dbReference type="EMBL" id="KAB2333035.1"/>
    </source>
</evidence>
<protein>
    <recommendedName>
        <fullName evidence="2">Serine acetyltransferase</fullName>
    </recommendedName>
</protein>
<name>A0A7V7UVZ2_9BACI</name>
<dbReference type="Gene3D" id="2.160.10.10">
    <property type="entry name" value="Hexapeptide repeat proteins"/>
    <property type="match status" value="1"/>
</dbReference>
<evidence type="ECO:0000313" key="7">
    <source>
        <dbReference type="Proteomes" id="UP000441354"/>
    </source>
</evidence>
<keyword evidence="5" id="KW-0012">Acyltransferase</keyword>
<comment type="similarity">
    <text evidence="1">Belongs to the transferase hexapeptide repeat family.</text>
</comment>
<accession>A0A7V7UVZ2</accession>
<dbReference type="GO" id="GO:0006535">
    <property type="term" value="P:cysteine biosynthetic process from serine"/>
    <property type="evidence" value="ECO:0007669"/>
    <property type="project" value="InterPro"/>
</dbReference>
<dbReference type="CDD" id="cd03354">
    <property type="entry name" value="LbH_SAT"/>
    <property type="match status" value="1"/>
</dbReference>
<keyword evidence="3 6" id="KW-0808">Transferase</keyword>
<evidence type="ECO:0000256" key="3">
    <source>
        <dbReference type="ARBA" id="ARBA00022679"/>
    </source>
</evidence>
<reference evidence="6 7" key="1">
    <citation type="journal article" date="2014" name="Arch. Microbiol.">
        <title>Bacillus mesophilum sp. nov., strain IITR-54T, a novel 4-chlorobiphenyl dechlorinating bacterium.</title>
        <authorList>
            <person name="Manickam N."/>
            <person name="Singh N.K."/>
            <person name="Bajaj A."/>
            <person name="Kumar R.M."/>
            <person name="Kaur G."/>
            <person name="Kaur N."/>
            <person name="Bala M."/>
            <person name="Kumar A."/>
            <person name="Mayilraj S."/>
        </authorList>
    </citation>
    <scope>NUCLEOTIDE SEQUENCE [LARGE SCALE GENOMIC DNA]</scope>
    <source>
        <strain evidence="6 7">IITR-54</strain>
    </source>
</reference>
<dbReference type="InterPro" id="IPR045304">
    <property type="entry name" value="LbH_SAT"/>
</dbReference>
<organism evidence="6 7">
    <name type="scientific">Bacillus mesophilum</name>
    <dbReference type="NCBI Taxonomy" id="1071718"/>
    <lineage>
        <taxon>Bacteria</taxon>
        <taxon>Bacillati</taxon>
        <taxon>Bacillota</taxon>
        <taxon>Bacilli</taxon>
        <taxon>Bacillales</taxon>
        <taxon>Bacillaceae</taxon>
        <taxon>Bacillus</taxon>
    </lineage>
</organism>
<evidence type="ECO:0000256" key="2">
    <source>
        <dbReference type="ARBA" id="ARBA00018522"/>
    </source>
</evidence>
<dbReference type="InterPro" id="IPR005881">
    <property type="entry name" value="Ser_O-AcTrfase"/>
</dbReference>